<dbReference type="AlphaFoldDB" id="A0A0K2VKJ1"/>
<organism evidence="1">
    <name type="scientific">Lepeophtheirus salmonis</name>
    <name type="common">Salmon louse</name>
    <name type="synonym">Caligus salmonis</name>
    <dbReference type="NCBI Taxonomy" id="72036"/>
    <lineage>
        <taxon>Eukaryota</taxon>
        <taxon>Metazoa</taxon>
        <taxon>Ecdysozoa</taxon>
        <taxon>Arthropoda</taxon>
        <taxon>Crustacea</taxon>
        <taxon>Multicrustacea</taxon>
        <taxon>Hexanauplia</taxon>
        <taxon>Copepoda</taxon>
        <taxon>Siphonostomatoida</taxon>
        <taxon>Caligidae</taxon>
        <taxon>Lepeophtheirus</taxon>
    </lineage>
</organism>
<protein>
    <submittedName>
        <fullName evidence="1">Uncharacterized protein</fullName>
    </submittedName>
</protein>
<evidence type="ECO:0000313" key="1">
    <source>
        <dbReference type="EMBL" id="CDW50978.1"/>
    </source>
</evidence>
<reference evidence="1" key="1">
    <citation type="submission" date="2014-05" db="EMBL/GenBank/DDBJ databases">
        <authorList>
            <person name="Chronopoulou M."/>
        </authorList>
    </citation>
    <scope>NUCLEOTIDE SEQUENCE</scope>
    <source>
        <tissue evidence="1">Whole organism</tissue>
    </source>
</reference>
<sequence length="33" mass="4003">TFCSWQSEHVSFFLHFPKLLSLFLNFWEGNIQV</sequence>
<name>A0A0K2VKJ1_LEPSM</name>
<feature type="non-terminal residue" evidence="1">
    <location>
        <position position="1"/>
    </location>
</feature>
<dbReference type="EMBL" id="HACA01033617">
    <property type="protein sequence ID" value="CDW50978.1"/>
    <property type="molecule type" value="Transcribed_RNA"/>
</dbReference>
<accession>A0A0K2VKJ1</accession>
<proteinExistence type="predicted"/>